<dbReference type="InterPro" id="IPR012338">
    <property type="entry name" value="Beta-lactam/transpept-like"/>
</dbReference>
<dbReference type="Pfam" id="PF03717">
    <property type="entry name" value="PBP_dimer"/>
    <property type="match status" value="1"/>
</dbReference>
<dbReference type="GO" id="GO:0051301">
    <property type="term" value="P:cell division"/>
    <property type="evidence" value="ECO:0007669"/>
    <property type="project" value="UniProtKB-KW"/>
</dbReference>
<evidence type="ECO:0000313" key="8">
    <source>
        <dbReference type="Proteomes" id="UP000198914"/>
    </source>
</evidence>
<evidence type="ECO:0000259" key="5">
    <source>
        <dbReference type="Pfam" id="PF00905"/>
    </source>
</evidence>
<dbReference type="Pfam" id="PF00905">
    <property type="entry name" value="Transpeptidase"/>
    <property type="match status" value="1"/>
</dbReference>
<evidence type="ECO:0000256" key="3">
    <source>
        <dbReference type="ARBA" id="ARBA00023136"/>
    </source>
</evidence>
<dbReference type="PANTHER" id="PTHR30627:SF1">
    <property type="entry name" value="PEPTIDOGLYCAN D,D-TRANSPEPTIDASE FTSI"/>
    <property type="match status" value="1"/>
</dbReference>
<dbReference type="STRING" id="1244108.SAMN05444004_11855"/>
<proteinExistence type="predicted"/>
<evidence type="ECO:0000259" key="6">
    <source>
        <dbReference type="Pfam" id="PF03717"/>
    </source>
</evidence>
<sequence>MIFRRKVRHIATDPFQPVNPAVPRPRVPEAVIPRENPEKVRQRSERRLKFTAVCFMFGFAVIGLKMGAISATEAREPRTGGLAGAGIVSARADITDREGRVLATNVTAVALYAQPHLMVDPLAAAEGLASIFPDMKVETWARRFTSGSKFYWLKGNISPEQQQAVHDLGEPGLLFGQREMRVYPNGPLASHVLGGARYGAQDVRAAEIKGIAGVEAVFDDYLSDPAREGAPLRLSVDLSVQTALERVLYSGMKLMNAKGAAAILMDVHTGEIVSMASMPDFDPNDRPAVLTAGDRGDDPLFNRTVQGVYELGSTFKIFTVAQSLELGLTNAGTMIDTSGPLRQGRYRIRDFHDYGPELSVTDVIVESSNIGTARMALAVGSKRQQEFLRSLGLFDATAVELTEAPGARPIVPERWPDISTMTISYGHGLSASPLHLATAYASILNGGTRVTPTLLAQDGKIEPGPRIVSPRVSAEARHMLRQVVTRGTASLMEVEGYQVGGKTGTADKPSPTGGYYDDKTITTFAGIFPAQDPKYVIVVTLDEPEIFAAGEDRRTAGWTAVPVASEVVRRVAPLLGLRPDFDPDVDAFGAYLTQANASR</sequence>
<dbReference type="InterPro" id="IPR001460">
    <property type="entry name" value="PCN-bd_Tpept"/>
</dbReference>
<evidence type="ECO:0000256" key="4">
    <source>
        <dbReference type="SAM" id="Phobius"/>
    </source>
</evidence>
<dbReference type="GO" id="GO:0004180">
    <property type="term" value="F:carboxypeptidase activity"/>
    <property type="evidence" value="ECO:0007669"/>
    <property type="project" value="UniProtKB-KW"/>
</dbReference>
<feature type="domain" description="Penicillin-binding protein transpeptidase" evidence="5">
    <location>
        <begin position="261"/>
        <end position="549"/>
    </location>
</feature>
<keyword evidence="4" id="KW-1133">Transmembrane helix</keyword>
<dbReference type="InterPro" id="IPR050515">
    <property type="entry name" value="Beta-lactam/transpept"/>
</dbReference>
<dbReference type="OrthoDB" id="9789078at2"/>
<keyword evidence="3 4" id="KW-0472">Membrane</keyword>
<dbReference type="Proteomes" id="UP000198914">
    <property type="component" value="Unassembled WGS sequence"/>
</dbReference>
<keyword evidence="2" id="KW-0121">Carboxypeptidase</keyword>
<feature type="domain" description="Penicillin-binding protein dimerisation" evidence="6">
    <location>
        <begin position="88"/>
        <end position="222"/>
    </location>
</feature>
<dbReference type="SUPFAM" id="SSF56601">
    <property type="entry name" value="beta-lactamase/transpeptidase-like"/>
    <property type="match status" value="1"/>
</dbReference>
<evidence type="ECO:0000256" key="2">
    <source>
        <dbReference type="ARBA" id="ARBA00022645"/>
    </source>
</evidence>
<evidence type="ECO:0000256" key="1">
    <source>
        <dbReference type="ARBA" id="ARBA00004370"/>
    </source>
</evidence>
<dbReference type="AlphaFoldDB" id="A0A1H3TPF0"/>
<dbReference type="PANTHER" id="PTHR30627">
    <property type="entry name" value="PEPTIDOGLYCAN D,D-TRANSPEPTIDASE"/>
    <property type="match status" value="1"/>
</dbReference>
<dbReference type="GO" id="GO:0071555">
    <property type="term" value="P:cell wall organization"/>
    <property type="evidence" value="ECO:0007669"/>
    <property type="project" value="TreeGrafter"/>
</dbReference>
<keyword evidence="2" id="KW-0378">Hydrolase</keyword>
<keyword evidence="4" id="KW-0812">Transmembrane</keyword>
<protein>
    <submittedName>
        <fullName evidence="7">Cell division protein FtsI (Penicillin-binding protein 3)</fullName>
    </submittedName>
</protein>
<keyword evidence="7" id="KW-0131">Cell cycle</keyword>
<keyword evidence="7" id="KW-0132">Cell division</keyword>
<dbReference type="Gene3D" id="3.30.450.330">
    <property type="match status" value="1"/>
</dbReference>
<dbReference type="InterPro" id="IPR036138">
    <property type="entry name" value="PBP_dimer_sf"/>
</dbReference>
<keyword evidence="8" id="KW-1185">Reference proteome</keyword>
<comment type="subcellular location">
    <subcellularLocation>
        <location evidence="1">Membrane</location>
    </subcellularLocation>
</comment>
<dbReference type="Gene3D" id="3.40.710.10">
    <property type="entry name" value="DD-peptidase/beta-lactamase superfamily"/>
    <property type="match status" value="1"/>
</dbReference>
<dbReference type="InterPro" id="IPR005311">
    <property type="entry name" value="PBP_dimer"/>
</dbReference>
<keyword evidence="2" id="KW-0645">Protease</keyword>
<gene>
    <name evidence="7" type="ORF">SAMN05444004_11855</name>
</gene>
<reference evidence="8" key="1">
    <citation type="submission" date="2016-10" db="EMBL/GenBank/DDBJ databases">
        <authorList>
            <person name="Varghese N."/>
            <person name="Submissions S."/>
        </authorList>
    </citation>
    <scope>NUCLEOTIDE SEQUENCE [LARGE SCALE GENOMIC DNA]</scope>
    <source>
        <strain evidence="8">DSM 100420</strain>
    </source>
</reference>
<accession>A0A1H3TPF0</accession>
<name>A0A1H3TPF0_9RHOB</name>
<organism evidence="7 8">
    <name type="scientific">Jannaschia faecimaris</name>
    <dbReference type="NCBI Taxonomy" id="1244108"/>
    <lineage>
        <taxon>Bacteria</taxon>
        <taxon>Pseudomonadati</taxon>
        <taxon>Pseudomonadota</taxon>
        <taxon>Alphaproteobacteria</taxon>
        <taxon>Rhodobacterales</taxon>
        <taxon>Roseobacteraceae</taxon>
        <taxon>Jannaschia</taxon>
    </lineage>
</organism>
<dbReference type="Gene3D" id="3.90.1310.10">
    <property type="entry name" value="Penicillin-binding protein 2a (Domain 2)"/>
    <property type="match status" value="1"/>
</dbReference>
<dbReference type="RefSeq" id="WP_092647482.1">
    <property type="nucleotide sequence ID" value="NZ_FNPX01000018.1"/>
</dbReference>
<dbReference type="EMBL" id="FNPX01000018">
    <property type="protein sequence ID" value="SDZ51515.1"/>
    <property type="molecule type" value="Genomic_DNA"/>
</dbReference>
<feature type="transmembrane region" description="Helical" evidence="4">
    <location>
        <begin position="48"/>
        <end position="68"/>
    </location>
</feature>
<evidence type="ECO:0000313" key="7">
    <source>
        <dbReference type="EMBL" id="SDZ51515.1"/>
    </source>
</evidence>
<dbReference type="GO" id="GO:0008658">
    <property type="term" value="F:penicillin binding"/>
    <property type="evidence" value="ECO:0007669"/>
    <property type="project" value="InterPro"/>
</dbReference>
<dbReference type="GO" id="GO:0005886">
    <property type="term" value="C:plasma membrane"/>
    <property type="evidence" value="ECO:0007669"/>
    <property type="project" value="TreeGrafter"/>
</dbReference>
<dbReference type="SUPFAM" id="SSF56519">
    <property type="entry name" value="Penicillin binding protein dimerisation domain"/>
    <property type="match status" value="1"/>
</dbReference>